<dbReference type="RefSeq" id="WP_008830263.1">
    <property type="nucleotide sequence ID" value="NZ_JFYZ01000001.1"/>
</dbReference>
<dbReference type="CDD" id="cd00305">
    <property type="entry name" value="Cu-Zn_Superoxide_Dismutase"/>
    <property type="match status" value="1"/>
</dbReference>
<feature type="signal peptide" evidence="3">
    <location>
        <begin position="1"/>
        <end position="23"/>
    </location>
</feature>
<dbReference type="Gene3D" id="2.60.40.200">
    <property type="entry name" value="Superoxide dismutase, copper/zinc binding domain"/>
    <property type="match status" value="1"/>
</dbReference>
<feature type="domain" description="Superoxide dismutase copper/zinc binding" evidence="4">
    <location>
        <begin position="54"/>
        <end position="185"/>
    </location>
</feature>
<keyword evidence="2" id="KW-0862">Zinc</keyword>
<organism evidence="5 6">
    <name type="scientific">Novosphingobium resinovorum</name>
    <dbReference type="NCBI Taxonomy" id="158500"/>
    <lineage>
        <taxon>Bacteria</taxon>
        <taxon>Pseudomonadati</taxon>
        <taxon>Pseudomonadota</taxon>
        <taxon>Alphaproteobacteria</taxon>
        <taxon>Sphingomonadales</taxon>
        <taxon>Sphingomonadaceae</taxon>
        <taxon>Novosphingobium</taxon>
    </lineage>
</organism>
<proteinExistence type="inferred from homology"/>
<comment type="similarity">
    <text evidence="1 2">Belongs to the Cu-Zn superoxide dismutase family.</text>
</comment>
<reference evidence="5 6" key="1">
    <citation type="submission" date="2014-03" db="EMBL/GenBank/DDBJ databases">
        <title>Whole genome sequence of Novosphingobium resinovorum KF1.</title>
        <authorList>
            <person name="Gan H.M."/>
            <person name="Gan H.Y."/>
            <person name="Chew T.H."/>
            <person name="Savka M.A."/>
        </authorList>
    </citation>
    <scope>NUCLEOTIDE SEQUENCE [LARGE SCALE GENOMIC DNA]</scope>
    <source>
        <strain evidence="5 6">KF1</strain>
    </source>
</reference>
<dbReference type="STRING" id="158500.BES08_01275"/>
<protein>
    <recommendedName>
        <fullName evidence="2">Superoxide dismutase [Cu-Zn]</fullName>
        <ecNumber evidence="2">1.15.1.1</ecNumber>
    </recommendedName>
</protein>
<dbReference type="AlphaFoldDB" id="A0A031K796"/>
<dbReference type="Pfam" id="PF00080">
    <property type="entry name" value="Sod_Cu"/>
    <property type="match status" value="1"/>
</dbReference>
<dbReference type="PANTHER" id="PTHR10003">
    <property type="entry name" value="SUPEROXIDE DISMUTASE CU-ZN -RELATED"/>
    <property type="match status" value="1"/>
</dbReference>
<dbReference type="EMBL" id="JFYZ01000001">
    <property type="protein sequence ID" value="EZP84487.1"/>
    <property type="molecule type" value="Genomic_DNA"/>
</dbReference>
<dbReference type="GO" id="GO:0005507">
    <property type="term" value="F:copper ion binding"/>
    <property type="evidence" value="ECO:0007669"/>
    <property type="project" value="InterPro"/>
</dbReference>
<sequence length="189" mass="18783">MKRSSRILAASAVLLSLAGAASAADEHAGHSATTAAAAPMIHADLIGLDGKTIGMVMLQETPAGVLVSAEAKGIPAGEHGFHFHQKGVCDTATKFDSSGGHFTGGDHQHGYMVATGPHGGDMPNQNVGADGLLKTQVLNSGVTLSPGPKSLLDADGSALVIHAGVDDYTSQPSGNAGGRIACAVIAAAK</sequence>
<evidence type="ECO:0000256" key="3">
    <source>
        <dbReference type="SAM" id="SignalP"/>
    </source>
</evidence>
<name>A0A031K796_9SPHN</name>
<dbReference type="InterPro" id="IPR018152">
    <property type="entry name" value="SOD_Cu/Zn_BS"/>
</dbReference>
<keyword evidence="2" id="KW-0479">Metal-binding</keyword>
<evidence type="ECO:0000313" key="5">
    <source>
        <dbReference type="EMBL" id="EZP84487.1"/>
    </source>
</evidence>
<gene>
    <name evidence="5" type="ORF">BV97_00240</name>
</gene>
<keyword evidence="2 5" id="KW-0560">Oxidoreductase</keyword>
<comment type="catalytic activity">
    <reaction evidence="2">
        <text>2 superoxide + 2 H(+) = H2O2 + O2</text>
        <dbReference type="Rhea" id="RHEA:20696"/>
        <dbReference type="ChEBI" id="CHEBI:15378"/>
        <dbReference type="ChEBI" id="CHEBI:15379"/>
        <dbReference type="ChEBI" id="CHEBI:16240"/>
        <dbReference type="ChEBI" id="CHEBI:18421"/>
        <dbReference type="EC" id="1.15.1.1"/>
    </reaction>
</comment>
<comment type="cofactor">
    <cofactor evidence="2">
        <name>Zn(2+)</name>
        <dbReference type="ChEBI" id="CHEBI:29105"/>
    </cofactor>
    <text evidence="2">Binds 1 zinc ion per subunit.</text>
</comment>
<evidence type="ECO:0000259" key="4">
    <source>
        <dbReference type="Pfam" id="PF00080"/>
    </source>
</evidence>
<keyword evidence="3" id="KW-0732">Signal</keyword>
<evidence type="ECO:0000313" key="6">
    <source>
        <dbReference type="Proteomes" id="UP000024329"/>
    </source>
</evidence>
<comment type="function">
    <text evidence="2">Destroys radicals which are normally produced within the cells and which are toxic to biological systems.</text>
</comment>
<comment type="cofactor">
    <cofactor evidence="2">
        <name>Cu cation</name>
        <dbReference type="ChEBI" id="CHEBI:23378"/>
    </cofactor>
    <text evidence="2">Binds 1 copper ion per subunit.</text>
</comment>
<accession>A0A031K796</accession>
<evidence type="ECO:0000256" key="1">
    <source>
        <dbReference type="ARBA" id="ARBA00010457"/>
    </source>
</evidence>
<dbReference type="Proteomes" id="UP000024329">
    <property type="component" value="Unassembled WGS sequence"/>
</dbReference>
<dbReference type="PROSITE" id="PS00332">
    <property type="entry name" value="SOD_CU_ZN_2"/>
    <property type="match status" value="1"/>
</dbReference>
<dbReference type="GO" id="GO:0004784">
    <property type="term" value="F:superoxide dismutase activity"/>
    <property type="evidence" value="ECO:0007669"/>
    <property type="project" value="UniProtKB-EC"/>
</dbReference>
<evidence type="ECO:0000256" key="2">
    <source>
        <dbReference type="RuleBase" id="RU000393"/>
    </source>
</evidence>
<dbReference type="eggNOG" id="COG2032">
    <property type="taxonomic scope" value="Bacteria"/>
</dbReference>
<dbReference type="EC" id="1.15.1.1" evidence="2"/>
<dbReference type="PATRIC" id="fig|158500.4.peg.248"/>
<dbReference type="PRINTS" id="PR00068">
    <property type="entry name" value="CUZNDISMTASE"/>
</dbReference>
<feature type="chain" id="PRO_5001557220" description="Superoxide dismutase [Cu-Zn]" evidence="3">
    <location>
        <begin position="24"/>
        <end position="189"/>
    </location>
</feature>
<dbReference type="InterPro" id="IPR001424">
    <property type="entry name" value="SOD_Cu_Zn_dom"/>
</dbReference>
<dbReference type="InterPro" id="IPR024134">
    <property type="entry name" value="SOD_Cu/Zn_/chaperone"/>
</dbReference>
<keyword evidence="2" id="KW-0186">Copper</keyword>
<comment type="caution">
    <text evidence="5">The sequence shown here is derived from an EMBL/GenBank/DDBJ whole genome shotgun (WGS) entry which is preliminary data.</text>
</comment>
<dbReference type="InterPro" id="IPR036423">
    <property type="entry name" value="SOD-like_Cu/Zn_dom_sf"/>
</dbReference>
<dbReference type="SUPFAM" id="SSF49329">
    <property type="entry name" value="Cu,Zn superoxide dismutase-like"/>
    <property type="match status" value="1"/>
</dbReference>